<dbReference type="SUPFAM" id="SSF50985">
    <property type="entry name" value="RCC1/BLIP-II"/>
    <property type="match status" value="1"/>
</dbReference>
<protein>
    <submittedName>
        <fullName evidence="1">Uncharacterized protein</fullName>
    </submittedName>
</protein>
<dbReference type="Proteomes" id="UP001178507">
    <property type="component" value="Unassembled WGS sequence"/>
</dbReference>
<evidence type="ECO:0000313" key="2">
    <source>
        <dbReference type="Proteomes" id="UP001178507"/>
    </source>
</evidence>
<sequence length="231" mass="24532">MDEAQGCGELRDSCSFACTAVASASVSGQVSLLSGRSCHVASKSSLTAAEVICQAQQRLEVGIAALVTVEGRELRGSLTLQEARVEDGDVLQAMVRFPEICSHPYSRAFAYLGASGQVATWGAANYGGAGVQLCDVRQLRHAAAFFHAGAFAALRSCGDVICWGEACCGGDASRVEKQLTDVEALQSTSHAFAALRADGQVLAWGDPQLDRSVEIYETSYAKPAQRVFFWR</sequence>
<name>A0AA36MPR4_9DINO</name>
<comment type="caution">
    <text evidence="1">The sequence shown here is derived from an EMBL/GenBank/DDBJ whole genome shotgun (WGS) entry which is preliminary data.</text>
</comment>
<dbReference type="Gene3D" id="2.130.10.30">
    <property type="entry name" value="Regulator of chromosome condensation 1/beta-lactamase-inhibitor protein II"/>
    <property type="match status" value="1"/>
</dbReference>
<dbReference type="InterPro" id="IPR009091">
    <property type="entry name" value="RCC1/BLIP-II"/>
</dbReference>
<evidence type="ECO:0000313" key="1">
    <source>
        <dbReference type="EMBL" id="CAJ1374822.1"/>
    </source>
</evidence>
<dbReference type="AlphaFoldDB" id="A0AA36MPR4"/>
<keyword evidence="2" id="KW-1185">Reference proteome</keyword>
<dbReference type="EMBL" id="CAUJNA010000280">
    <property type="protein sequence ID" value="CAJ1374822.1"/>
    <property type="molecule type" value="Genomic_DNA"/>
</dbReference>
<accession>A0AA36MPR4</accession>
<gene>
    <name evidence="1" type="ORF">EVOR1521_LOCUS4267</name>
</gene>
<organism evidence="1 2">
    <name type="scientific">Effrenium voratum</name>
    <dbReference type="NCBI Taxonomy" id="2562239"/>
    <lineage>
        <taxon>Eukaryota</taxon>
        <taxon>Sar</taxon>
        <taxon>Alveolata</taxon>
        <taxon>Dinophyceae</taxon>
        <taxon>Suessiales</taxon>
        <taxon>Symbiodiniaceae</taxon>
        <taxon>Effrenium</taxon>
    </lineage>
</organism>
<reference evidence="1" key="1">
    <citation type="submission" date="2023-08" db="EMBL/GenBank/DDBJ databases">
        <authorList>
            <person name="Chen Y."/>
            <person name="Shah S."/>
            <person name="Dougan E. K."/>
            <person name="Thang M."/>
            <person name="Chan C."/>
        </authorList>
    </citation>
    <scope>NUCLEOTIDE SEQUENCE</scope>
</reference>
<proteinExistence type="predicted"/>